<dbReference type="AlphaFoldDB" id="A0A921F306"/>
<keyword evidence="1" id="KW-1133">Transmembrane helix</keyword>
<feature type="transmembrane region" description="Helical" evidence="1">
    <location>
        <begin position="55"/>
        <end position="75"/>
    </location>
</feature>
<dbReference type="RefSeq" id="WP_303910349.1">
    <property type="nucleotide sequence ID" value="NZ_DYXM01000022.1"/>
</dbReference>
<reference evidence="2" key="2">
    <citation type="submission" date="2021-09" db="EMBL/GenBank/DDBJ databases">
        <authorList>
            <person name="Gilroy R."/>
        </authorList>
    </citation>
    <scope>NUCLEOTIDE SEQUENCE</scope>
    <source>
        <strain evidence="2">ChiGjej1B1-18357</strain>
    </source>
</reference>
<reference evidence="2" key="1">
    <citation type="journal article" date="2021" name="PeerJ">
        <title>Extensive microbial diversity within the chicken gut microbiome revealed by metagenomics and culture.</title>
        <authorList>
            <person name="Gilroy R."/>
            <person name="Ravi A."/>
            <person name="Getino M."/>
            <person name="Pursley I."/>
            <person name="Horton D.L."/>
            <person name="Alikhan N.F."/>
            <person name="Baker D."/>
            <person name="Gharbi K."/>
            <person name="Hall N."/>
            <person name="Watson M."/>
            <person name="Adriaenssens E.M."/>
            <person name="Foster-Nyarko E."/>
            <person name="Jarju S."/>
            <person name="Secka A."/>
            <person name="Antonio M."/>
            <person name="Oren A."/>
            <person name="Chaudhuri R.R."/>
            <person name="La Ragione R."/>
            <person name="Hildebrand F."/>
            <person name="Pallen M.J."/>
        </authorList>
    </citation>
    <scope>NUCLEOTIDE SEQUENCE</scope>
    <source>
        <strain evidence="2">ChiGjej1B1-18357</strain>
    </source>
</reference>
<name>A0A921F306_9ACTN</name>
<keyword evidence="1" id="KW-0472">Membrane</keyword>
<proteinExistence type="predicted"/>
<gene>
    <name evidence="2" type="ORF">K8V11_01015</name>
</gene>
<evidence type="ECO:0000313" key="2">
    <source>
        <dbReference type="EMBL" id="HJE89574.1"/>
    </source>
</evidence>
<evidence type="ECO:0000256" key="1">
    <source>
        <dbReference type="SAM" id="Phobius"/>
    </source>
</evidence>
<keyword evidence="1" id="KW-0812">Transmembrane</keyword>
<evidence type="ECO:0000313" key="3">
    <source>
        <dbReference type="Proteomes" id="UP000776650"/>
    </source>
</evidence>
<dbReference type="Proteomes" id="UP000776650">
    <property type="component" value="Unassembled WGS sequence"/>
</dbReference>
<protein>
    <submittedName>
        <fullName evidence="2">Uncharacterized protein</fullName>
    </submittedName>
</protein>
<comment type="caution">
    <text evidence="2">The sequence shown here is derived from an EMBL/GenBank/DDBJ whole genome shotgun (WGS) entry which is preliminary data.</text>
</comment>
<organism evidence="2 3">
    <name type="scientific">Dietzia timorensis</name>
    <dbReference type="NCBI Taxonomy" id="499555"/>
    <lineage>
        <taxon>Bacteria</taxon>
        <taxon>Bacillati</taxon>
        <taxon>Actinomycetota</taxon>
        <taxon>Actinomycetes</taxon>
        <taxon>Mycobacteriales</taxon>
        <taxon>Dietziaceae</taxon>
        <taxon>Dietzia</taxon>
    </lineage>
</organism>
<sequence>MGTTTVYSEPLRIDDSTTVVLVSRQTRSGGTVPLGALTTHAGATEWTATPKPDRLALAGIAVGFVAATLACVAMVRRPPWPEILIHEER</sequence>
<accession>A0A921F306</accession>
<dbReference type="EMBL" id="DYXM01000022">
    <property type="protein sequence ID" value="HJE89574.1"/>
    <property type="molecule type" value="Genomic_DNA"/>
</dbReference>